<evidence type="ECO:0000313" key="6">
    <source>
        <dbReference type="Proteomes" id="UP001589755"/>
    </source>
</evidence>
<name>A0ABV6D6A8_9HYPH</name>
<feature type="domain" description="Carbohydrate kinase FGGY N-terminal" evidence="4">
    <location>
        <begin position="4"/>
        <end position="81"/>
    </location>
</feature>
<dbReference type="InterPro" id="IPR043129">
    <property type="entry name" value="ATPase_NBD"/>
</dbReference>
<dbReference type="RefSeq" id="WP_261521416.1">
    <property type="nucleotide sequence ID" value="NZ_JAODNW010000018.1"/>
</dbReference>
<evidence type="ECO:0000256" key="1">
    <source>
        <dbReference type="ARBA" id="ARBA00022679"/>
    </source>
</evidence>
<dbReference type="Gene3D" id="3.30.420.40">
    <property type="match status" value="1"/>
</dbReference>
<dbReference type="Proteomes" id="UP001589755">
    <property type="component" value="Unassembled WGS sequence"/>
</dbReference>
<keyword evidence="1" id="KW-0808">Transferase</keyword>
<dbReference type="InterPro" id="IPR018484">
    <property type="entry name" value="FGGY_N"/>
</dbReference>
<dbReference type="EMBL" id="JBHLXD010000009">
    <property type="protein sequence ID" value="MFC0208183.1"/>
    <property type="molecule type" value="Genomic_DNA"/>
</dbReference>
<gene>
    <name evidence="5" type="ORF">ACFFJ2_07195</name>
</gene>
<protein>
    <submittedName>
        <fullName evidence="5">FGGY family carbohydrate kinase</fullName>
    </submittedName>
</protein>
<evidence type="ECO:0000256" key="2">
    <source>
        <dbReference type="ARBA" id="ARBA00022777"/>
    </source>
</evidence>
<organism evidence="5 6">
    <name type="scientific">Chelativorans intermedius</name>
    <dbReference type="NCBI Taxonomy" id="515947"/>
    <lineage>
        <taxon>Bacteria</taxon>
        <taxon>Pseudomonadati</taxon>
        <taxon>Pseudomonadota</taxon>
        <taxon>Alphaproteobacteria</taxon>
        <taxon>Hyphomicrobiales</taxon>
        <taxon>Phyllobacteriaceae</taxon>
        <taxon>Chelativorans</taxon>
    </lineage>
</organism>
<evidence type="ECO:0000313" key="5">
    <source>
        <dbReference type="EMBL" id="MFC0208183.1"/>
    </source>
</evidence>
<keyword evidence="2 5" id="KW-0418">Kinase</keyword>
<comment type="caution">
    <text evidence="5">The sequence shown here is derived from an EMBL/GenBank/DDBJ whole genome shotgun (WGS) entry which is preliminary data.</text>
</comment>
<accession>A0ABV6D6A8</accession>
<reference evidence="5 6" key="1">
    <citation type="submission" date="2024-09" db="EMBL/GenBank/DDBJ databases">
        <authorList>
            <person name="Sun Q."/>
            <person name="Mori K."/>
        </authorList>
    </citation>
    <scope>NUCLEOTIDE SEQUENCE [LARGE SCALE GENOMIC DNA]</scope>
    <source>
        <strain evidence="5 6">CCM 8543</strain>
    </source>
</reference>
<keyword evidence="6" id="KW-1185">Reference proteome</keyword>
<proteinExistence type="predicted"/>
<dbReference type="Pfam" id="PF00370">
    <property type="entry name" value="FGGY_N"/>
    <property type="match status" value="1"/>
</dbReference>
<evidence type="ECO:0000259" key="4">
    <source>
        <dbReference type="Pfam" id="PF00370"/>
    </source>
</evidence>
<dbReference type="PANTHER" id="PTHR43435">
    <property type="entry name" value="RIBULOKINASE"/>
    <property type="match status" value="1"/>
</dbReference>
<dbReference type="PANTHER" id="PTHR43435:SF4">
    <property type="entry name" value="FGGY CARBOHYDRATE KINASE DOMAIN-CONTAINING PROTEIN"/>
    <property type="match status" value="1"/>
</dbReference>
<evidence type="ECO:0000256" key="3">
    <source>
        <dbReference type="SAM" id="MobiDB-lite"/>
    </source>
</evidence>
<dbReference type="SUPFAM" id="SSF53067">
    <property type="entry name" value="Actin-like ATPase domain"/>
    <property type="match status" value="1"/>
</dbReference>
<sequence>MRGSAEMRYETAYPHPGWAEQALQDWWKALLAAGRRAVEQAGCRDRDVAAMSVAATVSTMVACRADGTLLYPASLASTRSAIMPFESRAALSQASACLRSGFESQTRESEAGSPPRALCYPGQRRPAEGSSLGHPRPAFQTIKRAAN</sequence>
<feature type="region of interest" description="Disordered" evidence="3">
    <location>
        <begin position="102"/>
        <end position="147"/>
    </location>
</feature>
<dbReference type="GO" id="GO:0016301">
    <property type="term" value="F:kinase activity"/>
    <property type="evidence" value="ECO:0007669"/>
    <property type="project" value="UniProtKB-KW"/>
</dbReference>